<dbReference type="Pfam" id="PF00990">
    <property type="entry name" value="GGDEF"/>
    <property type="match status" value="1"/>
</dbReference>
<protein>
    <submittedName>
        <fullName evidence="2">Diguanylate cyclase with GAF sensor</fullName>
    </submittedName>
</protein>
<name>A0A1C4GUZ9_9GAMM</name>
<dbReference type="EMBL" id="FMBK01000005">
    <property type="protein sequence ID" value="SCC71591.1"/>
    <property type="molecule type" value="Genomic_DNA"/>
</dbReference>
<dbReference type="SMART" id="SM00267">
    <property type="entry name" value="GGDEF"/>
    <property type="match status" value="1"/>
</dbReference>
<dbReference type="InterPro" id="IPR003018">
    <property type="entry name" value="GAF"/>
</dbReference>
<dbReference type="InterPro" id="IPR029016">
    <property type="entry name" value="GAF-like_dom_sf"/>
</dbReference>
<feature type="domain" description="GGDEF" evidence="1">
    <location>
        <begin position="239"/>
        <end position="370"/>
    </location>
</feature>
<organism evidence="2 3">
    <name type="scientific">Acinetobacter albensis</name>
    <dbReference type="NCBI Taxonomy" id="1673609"/>
    <lineage>
        <taxon>Bacteria</taxon>
        <taxon>Pseudomonadati</taxon>
        <taxon>Pseudomonadota</taxon>
        <taxon>Gammaproteobacteria</taxon>
        <taxon>Moraxellales</taxon>
        <taxon>Moraxellaceae</taxon>
        <taxon>Acinetobacter</taxon>
    </lineage>
</organism>
<dbReference type="Gene3D" id="3.30.70.270">
    <property type="match status" value="1"/>
</dbReference>
<dbReference type="NCBIfam" id="TIGR00254">
    <property type="entry name" value="GGDEF"/>
    <property type="match status" value="1"/>
</dbReference>
<dbReference type="Pfam" id="PF13185">
    <property type="entry name" value="GAF_2"/>
    <property type="match status" value="1"/>
</dbReference>
<evidence type="ECO:0000259" key="1">
    <source>
        <dbReference type="PROSITE" id="PS50887"/>
    </source>
</evidence>
<dbReference type="SUPFAM" id="SSF55073">
    <property type="entry name" value="Nucleotide cyclase"/>
    <property type="match status" value="1"/>
</dbReference>
<dbReference type="InterPro" id="IPR000160">
    <property type="entry name" value="GGDEF_dom"/>
</dbReference>
<dbReference type="PROSITE" id="PS50887">
    <property type="entry name" value="GGDEF"/>
    <property type="match status" value="1"/>
</dbReference>
<dbReference type="Proteomes" id="UP000243661">
    <property type="component" value="Unassembled WGS sequence"/>
</dbReference>
<gene>
    <name evidence="2" type="ORF">GA0116959_10510</name>
</gene>
<dbReference type="Gene3D" id="3.30.450.40">
    <property type="match status" value="1"/>
</dbReference>
<evidence type="ECO:0000313" key="2">
    <source>
        <dbReference type="EMBL" id="SCC71591.1"/>
    </source>
</evidence>
<dbReference type="AlphaFoldDB" id="A0A1C4GUZ9"/>
<dbReference type="PANTHER" id="PTHR46663">
    <property type="entry name" value="DIGUANYLATE CYCLASE DGCT-RELATED"/>
    <property type="match status" value="1"/>
</dbReference>
<dbReference type="CDD" id="cd01949">
    <property type="entry name" value="GGDEF"/>
    <property type="match status" value="1"/>
</dbReference>
<dbReference type="PANTHER" id="PTHR46663:SF2">
    <property type="entry name" value="GGDEF DOMAIN-CONTAINING PROTEIN"/>
    <property type="match status" value="1"/>
</dbReference>
<dbReference type="InterPro" id="IPR029787">
    <property type="entry name" value="Nucleotide_cyclase"/>
</dbReference>
<dbReference type="InterPro" id="IPR043128">
    <property type="entry name" value="Rev_trsase/Diguanyl_cyclase"/>
</dbReference>
<sequence>MRIASNKSYTRIYKISKIRVDIFNSHDSFSGLFMPKPKPPSHKQLLSVIQTQTAIAKLGLDLNAVMTLVAEQVQSITQAKGAVVELAEDGDMVYRAVSGGASHFLGLRLKLQNSLSGLCIAQNTTLYCKDSEVDLRVDREACRRVGLRSMAVVPLIHCGEAIGVLKIYSENVNAFKAEDLQILTLMSELIAAAMYHATKFGAQELYKLATQDHLTGLANRALFLDCLRQGVEKAKTENKTLGILMIDMDGLKPINDEFGHRMGDAALKEMAKRILTNTHHEDLVARLGGDEFAVILSSNGQQSVAKAAMNKIAEACGLPFAFENVRLTIGASIGLAVYPENAQDLEHLLEYADLKMYENKRQKKQTILQI</sequence>
<dbReference type="SUPFAM" id="SSF55781">
    <property type="entry name" value="GAF domain-like"/>
    <property type="match status" value="1"/>
</dbReference>
<reference evidence="2 3" key="1">
    <citation type="submission" date="2016-08" db="EMBL/GenBank/DDBJ databases">
        <authorList>
            <person name="Seilhamer J.J."/>
        </authorList>
    </citation>
    <scope>NUCLEOTIDE SEQUENCE [LARGE SCALE GENOMIC DNA]</scope>
    <source>
        <strain evidence="2 3">ANC 4874</strain>
    </source>
</reference>
<evidence type="ECO:0000313" key="3">
    <source>
        <dbReference type="Proteomes" id="UP000243661"/>
    </source>
</evidence>
<dbReference type="InterPro" id="IPR052163">
    <property type="entry name" value="DGC-Regulatory_Protein"/>
</dbReference>
<accession>A0A1C4GUZ9</accession>
<dbReference type="SMART" id="SM00065">
    <property type="entry name" value="GAF"/>
    <property type="match status" value="1"/>
</dbReference>
<proteinExistence type="predicted"/>